<feature type="region of interest" description="Disordered" evidence="12">
    <location>
        <begin position="1525"/>
        <end position="1673"/>
    </location>
</feature>
<dbReference type="InterPro" id="IPR015500">
    <property type="entry name" value="Peptidase_S8_subtilisin-rel"/>
</dbReference>
<keyword evidence="8" id="KW-0572">Peptidoglycan-anchor</keyword>
<dbReference type="PROSITE" id="PS51892">
    <property type="entry name" value="SUBTILASE"/>
    <property type="match status" value="1"/>
</dbReference>
<dbReference type="InterPro" id="IPR034216">
    <property type="entry name" value="C5a_Peptidase"/>
</dbReference>
<dbReference type="PROSITE" id="PS50847">
    <property type="entry name" value="GRAM_POS_ANCHORING"/>
    <property type="match status" value="1"/>
</dbReference>
<protein>
    <submittedName>
        <fullName evidence="15">Cell-envelope associated proteinase</fullName>
    </submittedName>
</protein>
<dbReference type="STRING" id="319652.IV80_GL000421"/>
<feature type="compositionally biased region" description="Polar residues" evidence="12">
    <location>
        <begin position="86"/>
        <end position="101"/>
    </location>
</feature>
<dbReference type="GO" id="GO:0006508">
    <property type="term" value="P:proteolysis"/>
    <property type="evidence" value="ECO:0007669"/>
    <property type="project" value="UniProtKB-KW"/>
</dbReference>
<dbReference type="PANTHER" id="PTHR43399">
    <property type="entry name" value="SUBTILISIN-RELATED"/>
    <property type="match status" value="1"/>
</dbReference>
<dbReference type="Gene3D" id="3.40.50.200">
    <property type="entry name" value="Peptidase S8/S53 domain"/>
    <property type="match status" value="1"/>
</dbReference>
<feature type="compositionally biased region" description="Polar residues" evidence="12">
    <location>
        <begin position="160"/>
        <end position="189"/>
    </location>
</feature>
<dbReference type="InterPro" id="IPR023827">
    <property type="entry name" value="Peptidase_S8_Asp-AS"/>
</dbReference>
<evidence type="ECO:0000256" key="11">
    <source>
        <dbReference type="RuleBase" id="RU003355"/>
    </source>
</evidence>
<dbReference type="GO" id="GO:0016020">
    <property type="term" value="C:membrane"/>
    <property type="evidence" value="ECO:0007669"/>
    <property type="project" value="InterPro"/>
</dbReference>
<feature type="compositionally biased region" description="Polar residues" evidence="12">
    <location>
        <begin position="1609"/>
        <end position="1630"/>
    </location>
</feature>
<gene>
    <name evidence="15" type="ORF">IV80_GL000421</name>
</gene>
<feature type="compositionally biased region" description="Polar residues" evidence="12">
    <location>
        <begin position="1574"/>
        <end position="1602"/>
    </location>
</feature>
<feature type="compositionally biased region" description="Polar residues" evidence="12">
    <location>
        <begin position="1646"/>
        <end position="1655"/>
    </location>
</feature>
<keyword evidence="13" id="KW-0812">Transmembrane</keyword>
<keyword evidence="13" id="KW-0472">Membrane</keyword>
<evidence type="ECO:0000256" key="7">
    <source>
        <dbReference type="ARBA" id="ARBA00022825"/>
    </source>
</evidence>
<dbReference type="InterPro" id="IPR000209">
    <property type="entry name" value="Peptidase_S8/S53_dom"/>
</dbReference>
<evidence type="ECO:0000256" key="13">
    <source>
        <dbReference type="SAM" id="Phobius"/>
    </source>
</evidence>
<feature type="domain" description="Gram-positive cocci surface proteins LPxTG" evidence="14">
    <location>
        <begin position="1694"/>
        <end position="1728"/>
    </location>
</feature>
<evidence type="ECO:0000256" key="12">
    <source>
        <dbReference type="SAM" id="MobiDB-lite"/>
    </source>
</evidence>
<keyword evidence="16" id="KW-1185">Reference proteome</keyword>
<reference evidence="15 16" key="1">
    <citation type="journal article" date="2015" name="Genome Announc.">
        <title>Expanding the biotechnology potential of lactobacilli through comparative genomics of 213 strains and associated genera.</title>
        <authorList>
            <person name="Sun Z."/>
            <person name="Harris H.M."/>
            <person name="McCann A."/>
            <person name="Guo C."/>
            <person name="Argimon S."/>
            <person name="Zhang W."/>
            <person name="Yang X."/>
            <person name="Jeffery I.B."/>
            <person name="Cooney J.C."/>
            <person name="Kagawa T.F."/>
            <person name="Liu W."/>
            <person name="Song Y."/>
            <person name="Salvetti E."/>
            <person name="Wrobel A."/>
            <person name="Rasinkangas P."/>
            <person name="Parkhill J."/>
            <person name="Rea M.C."/>
            <person name="O'Sullivan O."/>
            <person name="Ritari J."/>
            <person name="Douillard F.P."/>
            <person name="Paul Ross R."/>
            <person name="Yang R."/>
            <person name="Briner A.E."/>
            <person name="Felis G.E."/>
            <person name="de Vos W.M."/>
            <person name="Barrangou R."/>
            <person name="Klaenhammer T.R."/>
            <person name="Caufield P.W."/>
            <person name="Cui Y."/>
            <person name="Zhang H."/>
            <person name="O'Toole P.W."/>
        </authorList>
    </citation>
    <scope>NUCLEOTIDE SEQUENCE [LARGE SCALE GENOMIC DNA]</scope>
    <source>
        <strain evidence="15 16">DSM 17757</strain>
    </source>
</reference>
<feature type="region of interest" description="Disordered" evidence="12">
    <location>
        <begin position="49"/>
        <end position="191"/>
    </location>
</feature>
<keyword evidence="4 10" id="KW-0645">Protease</keyword>
<dbReference type="PROSITE" id="PS00136">
    <property type="entry name" value="SUBTILASE_ASP"/>
    <property type="match status" value="1"/>
</dbReference>
<keyword evidence="3" id="KW-0964">Secreted</keyword>
<proteinExistence type="inferred from homology"/>
<dbReference type="Pfam" id="PF00082">
    <property type="entry name" value="Peptidase_S8"/>
    <property type="match status" value="1"/>
</dbReference>
<dbReference type="InterPro" id="IPR036852">
    <property type="entry name" value="Peptidase_S8/S53_dom_sf"/>
</dbReference>
<feature type="compositionally biased region" description="Basic and acidic residues" evidence="12">
    <location>
        <begin position="112"/>
        <end position="127"/>
    </location>
</feature>
<dbReference type="OrthoDB" id="9816557at2"/>
<feature type="transmembrane region" description="Helical" evidence="13">
    <location>
        <begin position="1705"/>
        <end position="1722"/>
    </location>
</feature>
<dbReference type="RefSeq" id="WP_057752355.1">
    <property type="nucleotide sequence ID" value="NZ_BJVH01000006.1"/>
</dbReference>
<keyword evidence="6 10" id="KW-0378">Hydrolase</keyword>
<dbReference type="PROSITE" id="PS00138">
    <property type="entry name" value="SUBTILASE_SER"/>
    <property type="match status" value="1"/>
</dbReference>
<dbReference type="EMBL" id="JQBR01000011">
    <property type="protein sequence ID" value="KRN65212.1"/>
    <property type="molecule type" value="Genomic_DNA"/>
</dbReference>
<dbReference type="Gene3D" id="2.60.40.4070">
    <property type="match status" value="1"/>
</dbReference>
<evidence type="ECO:0000313" key="15">
    <source>
        <dbReference type="EMBL" id="KRN65212.1"/>
    </source>
</evidence>
<dbReference type="InterPro" id="IPR051048">
    <property type="entry name" value="Peptidase_S8/S53_subtilisin"/>
</dbReference>
<dbReference type="Pfam" id="PF19258">
    <property type="entry name" value="KxYKxGKxW_sig"/>
    <property type="match status" value="1"/>
</dbReference>
<dbReference type="Pfam" id="PF06280">
    <property type="entry name" value="fn3_5"/>
    <property type="match status" value="1"/>
</dbReference>
<keyword evidence="7 10" id="KW-0720">Serine protease</keyword>
<evidence type="ECO:0000256" key="9">
    <source>
        <dbReference type="PIRSR" id="PIRSR615500-1"/>
    </source>
</evidence>
<dbReference type="GO" id="GO:0004252">
    <property type="term" value="F:serine-type endopeptidase activity"/>
    <property type="evidence" value="ECO:0007669"/>
    <property type="project" value="UniProtKB-UniRule"/>
</dbReference>
<feature type="compositionally biased region" description="Polar residues" evidence="12">
    <location>
        <begin position="1546"/>
        <end position="1560"/>
    </location>
</feature>
<dbReference type="Proteomes" id="UP000051568">
    <property type="component" value="Unassembled WGS sequence"/>
</dbReference>
<dbReference type="InterPro" id="IPR019931">
    <property type="entry name" value="LPXTG_anchor"/>
</dbReference>
<evidence type="ECO:0000259" key="14">
    <source>
        <dbReference type="PROSITE" id="PS50847"/>
    </source>
</evidence>
<evidence type="ECO:0000256" key="10">
    <source>
        <dbReference type="PROSITE-ProRule" id="PRU01240"/>
    </source>
</evidence>
<comment type="similarity">
    <text evidence="1 10 11">Belongs to the peptidase S8 family.</text>
</comment>
<dbReference type="Gene3D" id="2.60.40.1710">
    <property type="entry name" value="Subtilisin-like superfamily"/>
    <property type="match status" value="1"/>
</dbReference>
<feature type="compositionally biased region" description="Polar residues" evidence="12">
    <location>
        <begin position="129"/>
        <end position="146"/>
    </location>
</feature>
<dbReference type="InterPro" id="IPR022263">
    <property type="entry name" value="KxYKxGKxW"/>
</dbReference>
<evidence type="ECO:0000313" key="16">
    <source>
        <dbReference type="Proteomes" id="UP000051568"/>
    </source>
</evidence>
<accession>A0A0R2ISL8</accession>
<sequence length="1728" mass="186372">METKVKKRVVEEPKEHYKMFKDGKQWVISGIVVFSAGAVFTIVNPAVSADTTQDTGTSSTTELVKSSKSAIDTDTQVQDQSDTNTNSETVVDQSTYQASEKSQSDSRVAVTTKKETNQTNQVEEKAASEISTETSNQDAESTTTDVQADENVQGEDVASKQLQSDKAADTTQSSQVDPTESIDQSSTAQDHVKGNVAAAWEQGYKGQGMVVAVIDSGIDSTHQDFRLTDDTTGEITKEEAESKIAQLGYGTYISPKFPFVYNYVSQDNDWLENDETAHGAHVSGIIAANGQPNKNGDVYTVGVAPEAQLLEMRVFAQFADEKPDDIAKAIHDAVALGANVIQMSLGIGAPDQQLTDIEQQAVQYAVDHGVFVSISASNNGNSGSIITDNNGNPGSNQLAYSPVNSSTIADPGVANNAMTVAAENSAVGDEDDMASFSSWGPLSDYALKPDISAPGVDIVSTVNNGLHQSMSGTSMAGPYNAGAALLVMQKLKATTNLQGADLVKATKLALMNTATPMKDNAYGALVSPRRQGAGEINVGNATANEVIAAGNNNTGSVSLYTVGEKTIFDVTFTNLGDQAQTYTFNDFGGPMTELQAEDGTAYDAYLAGASVSAAQTQITVDAHATKTLSFTLSLAGLKENEPVEGFLGFTSDTEGVPDLVVPYLGYYGDLTDEQVFDSSANQEDSIFSGNYFVNEENYPRGIADENSLKTLVNLEGNYDWSQVAKLYQDGKVAFSPNDDQQSDILKPYEFIKQNLQDLTIQILDADGNVVRTLANEKGIQKSFYPDGGSGNQDVTLSPSMRNDPTALDWDGTLFDQTTNQSVVAPDGEYEYKFVGTLVVDGAQKSQSASYPVIIDTTAPVITNVSYDAQNQILSADFSDTGSGFTDYSYATLTINNKAFPVQLKGKYTDEARLAGQLNVQLTEDKLAAFSASDTQLVLAVSDVADNTATAQLLVSGHAQGQSVAIWNATNGLAFSRKSPDYDADTQIYTLKGSAQNDFYLNGKLVQVVDGRFAVPVSAMSTDPLIFSSDAQGNNVLFNWTTSTPEAEFAWQHVNGTDQNWGVVVYGIWPNSRQFTAQALVSKGENVRAFAQDYFSGTEYEATVKDGIATFSGTLPEGSNNALLVGWTEVDGPTYNDKQMTDTNNINDQSYFGVVYDATSESLPILTSADQFGVTIPNKNADPDTIGSPGDLPQHSVADLTTRADPNTSVLTFDNVVDNDFVRYGADAVTAGYYDSATQRFTVTGKVADDVVKLTILGDGSEETDEINQVKLNSDGTFTYQFKMKPTEDRGVSYIAVTDQGERVRGIFDVILDINQPTLNVPVPDANFWTIDADGNYEVYTNQPTVTISGQGDDNLDGYRMFVNDNNFYRQYHNSGVNYIADFFTNADGTVSQTDTNPYPAHDFVQTYDLVTADDQADFVPNDGDADNVFNVSLIDQVGNTVTKRIVVHYQPATVDTAVTDFKVVTPEVANELIADFRTQQASVSTLLDEGNVWENYVGSSTSDGNYYRIRDKYGNEVAALLVKQPVVPVTPEEPEENPTKTTEPKQNQGHEITTPSSQQPGEVVENTKPEEQPGKTNDTQLPTENTEQNPKPEQPLPETQPSKSEEESGVQTQAPSNETQQSDEQNQVDLTDSETKKEVDVEGQQLDGNRQSASDTVADVQKQEQKKDVLAGVSATVSDDQETTILATDLTSRLPQTDEKETSRALTWIGAVILAGLGLIGLKRRKEN</sequence>
<dbReference type="PRINTS" id="PR00723">
    <property type="entry name" value="SUBTILISIN"/>
</dbReference>
<evidence type="ECO:0000256" key="5">
    <source>
        <dbReference type="ARBA" id="ARBA00022729"/>
    </source>
</evidence>
<organism evidence="15 16">
    <name type="scientific">Pediococcus cellicola</name>
    <dbReference type="NCBI Taxonomy" id="319652"/>
    <lineage>
        <taxon>Bacteria</taxon>
        <taxon>Bacillati</taxon>
        <taxon>Bacillota</taxon>
        <taxon>Bacilli</taxon>
        <taxon>Lactobacillales</taxon>
        <taxon>Lactobacillaceae</taxon>
        <taxon>Pediococcus</taxon>
    </lineage>
</organism>
<keyword evidence="2" id="KW-0134">Cell wall</keyword>
<evidence type="ECO:0000256" key="8">
    <source>
        <dbReference type="ARBA" id="ARBA00023088"/>
    </source>
</evidence>
<name>A0A0R2ISL8_9LACO</name>
<evidence type="ECO:0000256" key="4">
    <source>
        <dbReference type="ARBA" id="ARBA00022670"/>
    </source>
</evidence>
<keyword evidence="13" id="KW-1133">Transmembrane helix</keyword>
<dbReference type="NCBIfam" id="TIGR01167">
    <property type="entry name" value="LPXTG_anchor"/>
    <property type="match status" value="1"/>
</dbReference>
<keyword evidence="5" id="KW-0732">Signal</keyword>
<feature type="compositionally biased region" description="Low complexity" evidence="12">
    <location>
        <begin position="72"/>
        <end position="85"/>
    </location>
</feature>
<dbReference type="SUPFAM" id="SSF52743">
    <property type="entry name" value="Subtilisin-like"/>
    <property type="match status" value="1"/>
</dbReference>
<dbReference type="InterPro" id="IPR023828">
    <property type="entry name" value="Peptidase_S8_Ser-AS"/>
</dbReference>
<dbReference type="PANTHER" id="PTHR43399:SF4">
    <property type="entry name" value="CELL WALL-ASSOCIATED PROTEASE"/>
    <property type="match status" value="1"/>
</dbReference>
<comment type="caution">
    <text evidence="15">The sequence shown here is derived from an EMBL/GenBank/DDBJ whole genome shotgun (WGS) entry which is preliminary data.</text>
</comment>
<dbReference type="PATRIC" id="fig|319652.3.peg.425"/>
<dbReference type="NCBIfam" id="TIGR03715">
    <property type="entry name" value="KxYKxGKxW"/>
    <property type="match status" value="1"/>
</dbReference>
<feature type="transmembrane region" description="Helical" evidence="13">
    <location>
        <begin position="26"/>
        <end position="47"/>
    </location>
</feature>
<feature type="active site" description="Charge relay system" evidence="9 10">
    <location>
        <position position="215"/>
    </location>
</feature>
<evidence type="ECO:0000256" key="3">
    <source>
        <dbReference type="ARBA" id="ARBA00022525"/>
    </source>
</evidence>
<evidence type="ECO:0000256" key="1">
    <source>
        <dbReference type="ARBA" id="ARBA00011073"/>
    </source>
</evidence>
<dbReference type="CDD" id="cd07475">
    <property type="entry name" value="Peptidases_S8_C5a_Peptidase"/>
    <property type="match status" value="1"/>
</dbReference>
<feature type="active site" description="Charge relay system" evidence="9 10">
    <location>
        <position position="474"/>
    </location>
</feature>
<evidence type="ECO:0000256" key="2">
    <source>
        <dbReference type="ARBA" id="ARBA00022512"/>
    </source>
</evidence>
<evidence type="ECO:0000256" key="6">
    <source>
        <dbReference type="ARBA" id="ARBA00022801"/>
    </source>
</evidence>
<dbReference type="InterPro" id="IPR010435">
    <property type="entry name" value="C5a/SBT2-like_Fn3"/>
</dbReference>
<feature type="active site" description="Charge relay system" evidence="9 10">
    <location>
        <position position="278"/>
    </location>
</feature>
<feature type="compositionally biased region" description="Low complexity" evidence="12">
    <location>
        <begin position="50"/>
        <end position="61"/>
    </location>
</feature>